<protein>
    <submittedName>
        <fullName evidence="1">Uncharacterized protein</fullName>
    </submittedName>
</protein>
<evidence type="ECO:0000313" key="2">
    <source>
        <dbReference type="Proteomes" id="UP000192472"/>
    </source>
</evidence>
<accession>A0A1W2G8S7</accession>
<dbReference type="PROSITE" id="PS51257">
    <property type="entry name" value="PROKAR_LIPOPROTEIN"/>
    <property type="match status" value="1"/>
</dbReference>
<evidence type="ECO:0000313" key="1">
    <source>
        <dbReference type="EMBL" id="SMD32696.1"/>
    </source>
</evidence>
<dbReference type="EMBL" id="FWYF01000001">
    <property type="protein sequence ID" value="SMD32696.1"/>
    <property type="molecule type" value="Genomic_DNA"/>
</dbReference>
<sequence>MKQLIRYKRFIFSLSFYIFFLSLLGCKEEMISLNPFKSADVIYAKLDISNE</sequence>
<gene>
    <name evidence="1" type="ORF">SAMN04488029_1047</name>
</gene>
<name>A0A1W2G8S7_REIFA</name>
<keyword evidence="2" id="KW-1185">Reference proteome</keyword>
<proteinExistence type="predicted"/>
<dbReference type="Proteomes" id="UP000192472">
    <property type="component" value="Unassembled WGS sequence"/>
</dbReference>
<reference evidence="1 2" key="1">
    <citation type="submission" date="2017-04" db="EMBL/GenBank/DDBJ databases">
        <authorList>
            <person name="Afonso C.L."/>
            <person name="Miller P.J."/>
            <person name="Scott M.A."/>
            <person name="Spackman E."/>
            <person name="Goraichik I."/>
            <person name="Dimitrov K.M."/>
            <person name="Suarez D.L."/>
            <person name="Swayne D.E."/>
        </authorList>
    </citation>
    <scope>NUCLEOTIDE SEQUENCE [LARGE SCALE GENOMIC DNA]</scope>
    <source>
        <strain evidence="1 2">DSM 26133</strain>
    </source>
</reference>
<organism evidence="1 2">
    <name type="scientific">Reichenbachiella faecimaris</name>
    <dbReference type="NCBI Taxonomy" id="692418"/>
    <lineage>
        <taxon>Bacteria</taxon>
        <taxon>Pseudomonadati</taxon>
        <taxon>Bacteroidota</taxon>
        <taxon>Cytophagia</taxon>
        <taxon>Cytophagales</taxon>
        <taxon>Reichenbachiellaceae</taxon>
        <taxon>Reichenbachiella</taxon>
    </lineage>
</organism>
<dbReference type="AlphaFoldDB" id="A0A1W2G8S7"/>